<dbReference type="PROSITE" id="PS01131">
    <property type="entry name" value="RRNA_A_DIMETH"/>
    <property type="match status" value="1"/>
</dbReference>
<comment type="catalytic activity">
    <reaction evidence="7">
        <text>adenosine(1518)/adenosine(1519) in 16S rRNA + 4 S-adenosyl-L-methionine = N(6)-dimethyladenosine(1518)/N(6)-dimethyladenosine(1519) in 16S rRNA + 4 S-adenosyl-L-homocysteine + 4 H(+)</text>
        <dbReference type="Rhea" id="RHEA:19609"/>
        <dbReference type="Rhea" id="RHEA-COMP:10232"/>
        <dbReference type="Rhea" id="RHEA-COMP:10233"/>
        <dbReference type="ChEBI" id="CHEBI:15378"/>
        <dbReference type="ChEBI" id="CHEBI:57856"/>
        <dbReference type="ChEBI" id="CHEBI:59789"/>
        <dbReference type="ChEBI" id="CHEBI:74411"/>
        <dbReference type="ChEBI" id="CHEBI:74493"/>
        <dbReference type="EC" id="2.1.1.182"/>
    </reaction>
</comment>
<organism evidence="10 11">
    <name type="scientific">Chryseolinea lacunae</name>
    <dbReference type="NCBI Taxonomy" id="2801331"/>
    <lineage>
        <taxon>Bacteria</taxon>
        <taxon>Pseudomonadati</taxon>
        <taxon>Bacteroidota</taxon>
        <taxon>Cytophagia</taxon>
        <taxon>Cytophagales</taxon>
        <taxon>Fulvivirgaceae</taxon>
        <taxon>Chryseolinea</taxon>
    </lineage>
</organism>
<evidence type="ECO:0000313" key="11">
    <source>
        <dbReference type="Proteomes" id="UP000613030"/>
    </source>
</evidence>
<keyword evidence="1 7" id="KW-0963">Cytoplasm</keyword>
<dbReference type="EC" id="2.1.1.182" evidence="7"/>
<dbReference type="CDD" id="cd02440">
    <property type="entry name" value="AdoMet_MTases"/>
    <property type="match status" value="1"/>
</dbReference>
<sequence length="271" mass="30688">MRTEQTNKVRPKKSLGQHFLHDQQIARRIVDALEVSGTSPAVLEIGPGMGVLTKYLLEREGLDLKVIEIDRDSVAYLKKNYAVALNNRIVEGDFLETEVDKIFPGHFSIIGNFPYNISSQIFFRVLARREYVDQVVCMLQKEVADRIAAPHGSKTYGILSVLLQAYYDIDNLFKVPPGVFTPPPKVMSAVIRLRRNQRQQLGCNETLFVQVVKQAFNTRRKTLRNALKNLNLAAEITTLEIFNKRAEQLSVQDFINLTSLIERSRGATTPG</sequence>
<keyword evidence="2 7" id="KW-0698">rRNA processing</keyword>
<dbReference type="GO" id="GO:0052908">
    <property type="term" value="F:16S rRNA (adenine(1518)-N(6)/adenine(1519)-N(6))-dimethyltransferase activity"/>
    <property type="evidence" value="ECO:0007669"/>
    <property type="project" value="UniProtKB-EC"/>
</dbReference>
<keyword evidence="4 7" id="KW-0808">Transferase</keyword>
<dbReference type="InterPro" id="IPR023165">
    <property type="entry name" value="rRNA_Ade_diMease-like_C"/>
</dbReference>
<name>A0ABS1KU54_9BACT</name>
<evidence type="ECO:0000256" key="4">
    <source>
        <dbReference type="ARBA" id="ARBA00022679"/>
    </source>
</evidence>
<feature type="binding site" evidence="7 8">
    <location>
        <position position="93"/>
    </location>
    <ligand>
        <name>S-adenosyl-L-methionine</name>
        <dbReference type="ChEBI" id="CHEBI:59789"/>
    </ligand>
</feature>
<reference evidence="10 11" key="1">
    <citation type="submission" date="2021-01" db="EMBL/GenBank/DDBJ databases">
        <title>Chryseolinea sp. Jin1 Genome sequencing and assembly.</title>
        <authorList>
            <person name="Kim I."/>
        </authorList>
    </citation>
    <scope>NUCLEOTIDE SEQUENCE [LARGE SCALE GENOMIC DNA]</scope>
    <source>
        <strain evidence="10 11">Jin1</strain>
    </source>
</reference>
<evidence type="ECO:0000256" key="3">
    <source>
        <dbReference type="ARBA" id="ARBA00022603"/>
    </source>
</evidence>
<dbReference type="RefSeq" id="WP_202011552.1">
    <property type="nucleotide sequence ID" value="NZ_JAERRB010000005.1"/>
</dbReference>
<dbReference type="InterPro" id="IPR001737">
    <property type="entry name" value="KsgA/Erm"/>
</dbReference>
<evidence type="ECO:0000256" key="7">
    <source>
        <dbReference type="HAMAP-Rule" id="MF_00607"/>
    </source>
</evidence>
<dbReference type="SMART" id="SM00650">
    <property type="entry name" value="rADc"/>
    <property type="match status" value="1"/>
</dbReference>
<evidence type="ECO:0000259" key="9">
    <source>
        <dbReference type="SMART" id="SM00650"/>
    </source>
</evidence>
<keyword evidence="6 7" id="KW-0694">RNA-binding</keyword>
<dbReference type="PANTHER" id="PTHR11727:SF7">
    <property type="entry name" value="DIMETHYLADENOSINE TRANSFERASE-RELATED"/>
    <property type="match status" value="1"/>
</dbReference>
<feature type="binding site" evidence="7 8">
    <location>
        <position position="18"/>
    </location>
    <ligand>
        <name>S-adenosyl-L-methionine</name>
        <dbReference type="ChEBI" id="CHEBI:59789"/>
    </ligand>
</feature>
<evidence type="ECO:0000256" key="1">
    <source>
        <dbReference type="ARBA" id="ARBA00022490"/>
    </source>
</evidence>
<evidence type="ECO:0000256" key="5">
    <source>
        <dbReference type="ARBA" id="ARBA00022691"/>
    </source>
</evidence>
<dbReference type="Pfam" id="PF00398">
    <property type="entry name" value="RrnaAD"/>
    <property type="match status" value="1"/>
</dbReference>
<gene>
    <name evidence="7 10" type="primary">rsmA</name>
    <name evidence="7" type="synonym">ksgA</name>
    <name evidence="10" type="ORF">JI741_16680</name>
</gene>
<keyword evidence="3 7" id="KW-0489">Methyltransferase</keyword>
<evidence type="ECO:0000313" key="10">
    <source>
        <dbReference type="EMBL" id="MBL0742865.1"/>
    </source>
</evidence>
<dbReference type="InterPro" id="IPR020596">
    <property type="entry name" value="rRNA_Ade_Mease_Trfase_CS"/>
</dbReference>
<dbReference type="Gene3D" id="3.40.50.150">
    <property type="entry name" value="Vaccinia Virus protein VP39"/>
    <property type="match status" value="1"/>
</dbReference>
<feature type="binding site" evidence="7 8">
    <location>
        <position position="20"/>
    </location>
    <ligand>
        <name>S-adenosyl-L-methionine</name>
        <dbReference type="ChEBI" id="CHEBI:59789"/>
    </ligand>
</feature>
<comment type="similarity">
    <text evidence="7">Belongs to the class I-like SAM-binding methyltransferase superfamily. rRNA adenine N(6)-methyltransferase family. RsmA subfamily.</text>
</comment>
<evidence type="ECO:0000256" key="8">
    <source>
        <dbReference type="PROSITE-ProRule" id="PRU01026"/>
    </source>
</evidence>
<proteinExistence type="inferred from homology"/>
<comment type="function">
    <text evidence="7">Specifically dimethylates two adjacent adenosines (A1518 and A1519) in the loop of a conserved hairpin near the 3'-end of 16S rRNA in the 30S particle. May play a critical role in biogenesis of 30S subunits.</text>
</comment>
<dbReference type="InterPro" id="IPR011530">
    <property type="entry name" value="rRNA_adenine_dimethylase"/>
</dbReference>
<dbReference type="Gene3D" id="1.10.8.100">
    <property type="entry name" value="Ribosomal RNA adenine dimethylase-like, domain 2"/>
    <property type="match status" value="1"/>
</dbReference>
<comment type="caution">
    <text evidence="10">The sequence shown here is derived from an EMBL/GenBank/DDBJ whole genome shotgun (WGS) entry which is preliminary data.</text>
</comment>
<comment type="subcellular location">
    <subcellularLocation>
        <location evidence="7">Cytoplasm</location>
    </subcellularLocation>
</comment>
<dbReference type="Proteomes" id="UP000613030">
    <property type="component" value="Unassembled WGS sequence"/>
</dbReference>
<dbReference type="HAMAP" id="MF_00607">
    <property type="entry name" value="16SrRNA_methyltr_A"/>
    <property type="match status" value="1"/>
</dbReference>
<evidence type="ECO:0000256" key="6">
    <source>
        <dbReference type="ARBA" id="ARBA00022884"/>
    </source>
</evidence>
<feature type="domain" description="Ribosomal RNA adenine methylase transferase N-terminal" evidence="9">
    <location>
        <begin position="25"/>
        <end position="197"/>
    </location>
</feature>
<dbReference type="InterPro" id="IPR029063">
    <property type="entry name" value="SAM-dependent_MTases_sf"/>
</dbReference>
<feature type="binding site" evidence="7 8">
    <location>
        <position position="68"/>
    </location>
    <ligand>
        <name>S-adenosyl-L-methionine</name>
        <dbReference type="ChEBI" id="CHEBI:59789"/>
    </ligand>
</feature>
<feature type="binding site" evidence="7 8">
    <location>
        <position position="112"/>
    </location>
    <ligand>
        <name>S-adenosyl-L-methionine</name>
        <dbReference type="ChEBI" id="CHEBI:59789"/>
    </ligand>
</feature>
<keyword evidence="5 7" id="KW-0949">S-adenosyl-L-methionine</keyword>
<dbReference type="NCBIfam" id="TIGR00755">
    <property type="entry name" value="ksgA"/>
    <property type="match status" value="1"/>
</dbReference>
<dbReference type="EMBL" id="JAERRB010000005">
    <property type="protein sequence ID" value="MBL0742865.1"/>
    <property type="molecule type" value="Genomic_DNA"/>
</dbReference>
<dbReference type="PROSITE" id="PS51689">
    <property type="entry name" value="SAM_RNA_A_N6_MT"/>
    <property type="match status" value="1"/>
</dbReference>
<evidence type="ECO:0000256" key="2">
    <source>
        <dbReference type="ARBA" id="ARBA00022552"/>
    </source>
</evidence>
<dbReference type="InterPro" id="IPR020598">
    <property type="entry name" value="rRNA_Ade_methylase_Trfase_N"/>
</dbReference>
<protein>
    <recommendedName>
        <fullName evidence="7">Ribosomal RNA small subunit methyltransferase A</fullName>
        <ecNumber evidence="7">2.1.1.182</ecNumber>
    </recommendedName>
    <alternativeName>
        <fullName evidence="7">16S rRNA (adenine(1518)-N(6)/adenine(1519)-N(6))-dimethyltransferase</fullName>
    </alternativeName>
    <alternativeName>
        <fullName evidence="7">16S rRNA dimethyladenosine transferase</fullName>
    </alternativeName>
    <alternativeName>
        <fullName evidence="7">16S rRNA dimethylase</fullName>
    </alternativeName>
    <alternativeName>
        <fullName evidence="7">S-adenosylmethionine-6-N', N'-adenosyl(rRNA) dimethyltransferase</fullName>
    </alternativeName>
</protein>
<dbReference type="SUPFAM" id="SSF53335">
    <property type="entry name" value="S-adenosyl-L-methionine-dependent methyltransferases"/>
    <property type="match status" value="1"/>
</dbReference>
<feature type="binding site" evidence="7 8">
    <location>
        <position position="46"/>
    </location>
    <ligand>
        <name>S-adenosyl-L-methionine</name>
        <dbReference type="ChEBI" id="CHEBI:59789"/>
    </ligand>
</feature>
<accession>A0ABS1KU54</accession>
<keyword evidence="11" id="KW-1185">Reference proteome</keyword>
<dbReference type="PANTHER" id="PTHR11727">
    <property type="entry name" value="DIMETHYLADENOSINE TRANSFERASE"/>
    <property type="match status" value="1"/>
</dbReference>